<keyword evidence="1" id="KW-0732">Signal</keyword>
<dbReference type="GO" id="GO:0030288">
    <property type="term" value="C:outer membrane-bounded periplasmic space"/>
    <property type="evidence" value="ECO:0007669"/>
    <property type="project" value="TreeGrafter"/>
</dbReference>
<accession>A0A926XZE3</accession>
<dbReference type="GO" id="GO:0006508">
    <property type="term" value="P:proteolysis"/>
    <property type="evidence" value="ECO:0007669"/>
    <property type="project" value="InterPro"/>
</dbReference>
<evidence type="ECO:0000256" key="1">
    <source>
        <dbReference type="SAM" id="SignalP"/>
    </source>
</evidence>
<sequence>MNTKLVLFCLLFICPLLTHSQTLTPEQLRADLAYFRTALNEVHPATYRYTPKAKFDSLYAAVAAQLNHPLTQHEFYVTMTPLLVALRDGHIKWLLPGKDEHYPFFSDKLFPAKLYFLDNKAWIVGNYGTDTLPIGAEVLTINDQPIATVLRKLLPNMTFADGNTKTGKYEDLNHFFSGFYATYIGAPTVHKLTYRAGDVTQTVELPAVSLAAITTYNERHKPSPQPAHRVTFNDSTRTAVLTIERFWTENNEQKFNTFLAETFRQIKAKNVANLVLDLRNNEGGEEKYGVWLYRYLAQKPFRYYERIRVRQKKAYSFPAWTPKLYRMFRWLAVRKRADGYVFTKQTGLKRHSPQRDAFGGKLYVLVNGGSFSVTTELAARIHADKRATFLGQETGGAYEGNSSGIFTITQLPNSKIDFGIPMFGYYMANLPAGLQTGQGIRPDHVLTPTINDVLSGTDRTMHYVRQLIWANQEAALKR</sequence>
<organism evidence="3 4">
    <name type="scientific">Spirosoma profusum</name>
    <dbReference type="NCBI Taxonomy" id="2771354"/>
    <lineage>
        <taxon>Bacteria</taxon>
        <taxon>Pseudomonadati</taxon>
        <taxon>Bacteroidota</taxon>
        <taxon>Cytophagia</taxon>
        <taxon>Cytophagales</taxon>
        <taxon>Cytophagaceae</taxon>
        <taxon>Spirosoma</taxon>
    </lineage>
</organism>
<dbReference type="AlphaFoldDB" id="A0A926XZE3"/>
<reference evidence="3" key="1">
    <citation type="submission" date="2020-09" db="EMBL/GenBank/DDBJ databases">
        <authorList>
            <person name="Kim M.K."/>
        </authorList>
    </citation>
    <scope>NUCLEOTIDE SEQUENCE</scope>
    <source>
        <strain evidence="3">BT702</strain>
    </source>
</reference>
<gene>
    <name evidence="3" type="ORF">IC229_20710</name>
</gene>
<dbReference type="GO" id="GO:0004175">
    <property type="term" value="F:endopeptidase activity"/>
    <property type="evidence" value="ECO:0007669"/>
    <property type="project" value="TreeGrafter"/>
</dbReference>
<evidence type="ECO:0000313" key="4">
    <source>
        <dbReference type="Proteomes" id="UP000598820"/>
    </source>
</evidence>
<dbReference type="PANTHER" id="PTHR32060">
    <property type="entry name" value="TAIL-SPECIFIC PROTEASE"/>
    <property type="match status" value="1"/>
</dbReference>
<keyword evidence="4" id="KW-1185">Reference proteome</keyword>
<dbReference type="Proteomes" id="UP000598820">
    <property type="component" value="Unassembled WGS sequence"/>
</dbReference>
<name>A0A926XZE3_9BACT</name>
<proteinExistence type="predicted"/>
<dbReference type="SUPFAM" id="SSF52096">
    <property type="entry name" value="ClpP/crotonase"/>
    <property type="match status" value="1"/>
</dbReference>
<comment type="caution">
    <text evidence="3">The sequence shown here is derived from an EMBL/GenBank/DDBJ whole genome shotgun (WGS) entry which is preliminary data.</text>
</comment>
<feature type="domain" description="Tail specific protease" evidence="2">
    <location>
        <begin position="238"/>
        <end position="444"/>
    </location>
</feature>
<dbReference type="RefSeq" id="WP_190888928.1">
    <property type="nucleotide sequence ID" value="NZ_JACWZY010000019.1"/>
</dbReference>
<dbReference type="EMBL" id="JACWZY010000019">
    <property type="protein sequence ID" value="MBD2703081.1"/>
    <property type="molecule type" value="Genomic_DNA"/>
</dbReference>
<dbReference type="GO" id="GO:0007165">
    <property type="term" value="P:signal transduction"/>
    <property type="evidence" value="ECO:0007669"/>
    <property type="project" value="TreeGrafter"/>
</dbReference>
<evidence type="ECO:0000259" key="2">
    <source>
        <dbReference type="Pfam" id="PF03572"/>
    </source>
</evidence>
<dbReference type="InterPro" id="IPR029045">
    <property type="entry name" value="ClpP/crotonase-like_dom_sf"/>
</dbReference>
<feature type="signal peptide" evidence="1">
    <location>
        <begin position="1"/>
        <end position="20"/>
    </location>
</feature>
<dbReference type="GO" id="GO:0008236">
    <property type="term" value="F:serine-type peptidase activity"/>
    <property type="evidence" value="ECO:0007669"/>
    <property type="project" value="InterPro"/>
</dbReference>
<dbReference type="Pfam" id="PF03572">
    <property type="entry name" value="Peptidase_S41"/>
    <property type="match status" value="1"/>
</dbReference>
<dbReference type="Gene3D" id="3.90.226.10">
    <property type="entry name" value="2-enoyl-CoA Hydratase, Chain A, domain 1"/>
    <property type="match status" value="1"/>
</dbReference>
<feature type="chain" id="PRO_5037802763" evidence="1">
    <location>
        <begin position="21"/>
        <end position="478"/>
    </location>
</feature>
<dbReference type="PANTHER" id="PTHR32060:SF30">
    <property type="entry name" value="CARBOXY-TERMINAL PROCESSING PROTEASE CTPA"/>
    <property type="match status" value="1"/>
</dbReference>
<evidence type="ECO:0000313" key="3">
    <source>
        <dbReference type="EMBL" id="MBD2703081.1"/>
    </source>
</evidence>
<protein>
    <submittedName>
        <fullName evidence="3">S41 family peptidase</fullName>
    </submittedName>
</protein>
<dbReference type="InterPro" id="IPR005151">
    <property type="entry name" value="Tail-specific_protease"/>
</dbReference>